<dbReference type="OrthoDB" id="3263055at2759"/>
<dbReference type="PANTHER" id="PTHR40465">
    <property type="entry name" value="CHROMOSOME 1, WHOLE GENOME SHOTGUN SEQUENCE"/>
    <property type="match status" value="1"/>
</dbReference>
<proteinExistence type="predicted"/>
<protein>
    <recommendedName>
        <fullName evidence="2">DUF6534 domain-containing protein</fullName>
    </recommendedName>
</protein>
<feature type="transmembrane region" description="Helical" evidence="1">
    <location>
        <begin position="26"/>
        <end position="46"/>
    </location>
</feature>
<keyword evidence="4" id="KW-1185">Reference proteome</keyword>
<accession>A0A0D7AG11</accession>
<dbReference type="EMBL" id="KN881812">
    <property type="protein sequence ID" value="KIY48811.1"/>
    <property type="molecule type" value="Genomic_DNA"/>
</dbReference>
<organism evidence="3 4">
    <name type="scientific">Fistulina hepatica ATCC 64428</name>
    <dbReference type="NCBI Taxonomy" id="1128425"/>
    <lineage>
        <taxon>Eukaryota</taxon>
        <taxon>Fungi</taxon>
        <taxon>Dikarya</taxon>
        <taxon>Basidiomycota</taxon>
        <taxon>Agaricomycotina</taxon>
        <taxon>Agaricomycetes</taxon>
        <taxon>Agaricomycetidae</taxon>
        <taxon>Agaricales</taxon>
        <taxon>Fistulinaceae</taxon>
        <taxon>Fistulina</taxon>
    </lineage>
</organism>
<evidence type="ECO:0000313" key="3">
    <source>
        <dbReference type="EMBL" id="KIY48811.1"/>
    </source>
</evidence>
<keyword evidence="1" id="KW-0812">Transmembrane</keyword>
<evidence type="ECO:0000259" key="2">
    <source>
        <dbReference type="Pfam" id="PF20152"/>
    </source>
</evidence>
<dbReference type="InterPro" id="IPR045339">
    <property type="entry name" value="DUF6534"/>
</dbReference>
<feature type="transmembrane region" description="Helical" evidence="1">
    <location>
        <begin position="52"/>
        <end position="73"/>
    </location>
</feature>
<sequence>MNTLITAGTWLAYTIIATRKDYFNQLIELQVAFVVFAVVMLHTYILQHLLTVTNTLTAVTDIAISAVMIYLLQISKTGFQRSTDLLNRLIIFTFGTGLPTALSALLSAITANTNPNTLIYALFNAFLGRFYTNCLLVNLNARDYIRGMNNTTLSDVEDIQLSARSCSSRNGTRSNTFRINVETTTNVFRSVGIFVFHGGYFSDGGGGGVQDTNANNTMDILRSYDSKGEP</sequence>
<keyword evidence="1" id="KW-0472">Membrane</keyword>
<dbReference type="AlphaFoldDB" id="A0A0D7AG11"/>
<evidence type="ECO:0000313" key="4">
    <source>
        <dbReference type="Proteomes" id="UP000054144"/>
    </source>
</evidence>
<dbReference type="Proteomes" id="UP000054144">
    <property type="component" value="Unassembled WGS sequence"/>
</dbReference>
<reference evidence="3 4" key="1">
    <citation type="journal article" date="2015" name="Fungal Genet. Biol.">
        <title>Evolution of novel wood decay mechanisms in Agaricales revealed by the genome sequences of Fistulina hepatica and Cylindrobasidium torrendii.</title>
        <authorList>
            <person name="Floudas D."/>
            <person name="Held B.W."/>
            <person name="Riley R."/>
            <person name="Nagy L.G."/>
            <person name="Koehler G."/>
            <person name="Ransdell A.S."/>
            <person name="Younus H."/>
            <person name="Chow J."/>
            <person name="Chiniquy J."/>
            <person name="Lipzen A."/>
            <person name="Tritt A."/>
            <person name="Sun H."/>
            <person name="Haridas S."/>
            <person name="LaButti K."/>
            <person name="Ohm R.A."/>
            <person name="Kues U."/>
            <person name="Blanchette R.A."/>
            <person name="Grigoriev I.V."/>
            <person name="Minto R.E."/>
            <person name="Hibbett D.S."/>
        </authorList>
    </citation>
    <scope>NUCLEOTIDE SEQUENCE [LARGE SCALE GENOMIC DNA]</scope>
    <source>
        <strain evidence="3 4">ATCC 64428</strain>
    </source>
</reference>
<name>A0A0D7AG11_9AGAR</name>
<feature type="transmembrane region" description="Helical" evidence="1">
    <location>
        <begin position="118"/>
        <end position="139"/>
    </location>
</feature>
<dbReference type="Pfam" id="PF20152">
    <property type="entry name" value="DUF6534"/>
    <property type="match status" value="1"/>
</dbReference>
<gene>
    <name evidence="3" type="ORF">FISHEDRAFT_73274</name>
</gene>
<feature type="domain" description="DUF6534" evidence="2">
    <location>
        <begin position="57"/>
        <end position="144"/>
    </location>
</feature>
<evidence type="ECO:0000256" key="1">
    <source>
        <dbReference type="SAM" id="Phobius"/>
    </source>
</evidence>
<keyword evidence="1" id="KW-1133">Transmembrane helix</keyword>
<feature type="transmembrane region" description="Helical" evidence="1">
    <location>
        <begin position="85"/>
        <end position="106"/>
    </location>
</feature>
<dbReference type="PANTHER" id="PTHR40465:SF1">
    <property type="entry name" value="DUF6534 DOMAIN-CONTAINING PROTEIN"/>
    <property type="match status" value="1"/>
</dbReference>